<keyword evidence="5" id="KW-1185">Reference proteome</keyword>
<evidence type="ECO:0000259" key="3">
    <source>
        <dbReference type="Pfam" id="PF08338"/>
    </source>
</evidence>
<dbReference type="CDD" id="cd05242">
    <property type="entry name" value="SDR_a8"/>
    <property type="match status" value="1"/>
</dbReference>
<dbReference type="RefSeq" id="WP_146779855.1">
    <property type="nucleotide sequence ID" value="NZ_CP042434.1"/>
</dbReference>
<name>A0A5B8VI26_9BACT</name>
<evidence type="ECO:0000313" key="5">
    <source>
        <dbReference type="Proteomes" id="UP000321291"/>
    </source>
</evidence>
<sequence>MTTKNNQGEQAPDTPQKKIVLAGGTGFIGQYIQKYYQQLGYQVIIITRRPDPASQEPQISWNDTSGIAFALENAALVVNLAGKSVNCRYTKHNKQLIFSSRLKTTAKLGEAIARCQHPPALWINSSTATIYRHAEDHQMTEKNGQIGAGFSVEVAKAWEKAFFGFHLPETRQAALRISIVLGQNGGALPAYKRLVRFGLGGVQGSGNQMFSWVHIADVASAIRYIEDQELTGIFNLAAPEAVTNREFMRALRSEVKMPLGIPLALPQSALLLKLGAGIIGTSSELLLKSRWVYPENLLEKGFIFQYPNLKEALHQILSRQ</sequence>
<dbReference type="PANTHER" id="PTHR11092">
    <property type="entry name" value="SUGAR NUCLEOTIDE EPIMERASE RELATED"/>
    <property type="match status" value="1"/>
</dbReference>
<reference evidence="4 5" key="1">
    <citation type="journal article" date="2017" name="Int. J. Syst. Evol. Microbiol.">
        <title>Arachidicoccus ginsenosidivorans sp. nov., with ginsenoside-converting activity isolated from ginseng cultivating soil.</title>
        <authorList>
            <person name="Siddiqi M.Z."/>
            <person name="Aslam Z."/>
            <person name="Im W.T."/>
        </authorList>
    </citation>
    <scope>NUCLEOTIDE SEQUENCE [LARGE SCALE GENOMIC DNA]</scope>
    <source>
        <strain evidence="4 5">Gsoil 809</strain>
    </source>
</reference>
<dbReference type="AlphaFoldDB" id="A0A5B8VI26"/>
<dbReference type="InterPro" id="IPR010099">
    <property type="entry name" value="SDR39U1"/>
</dbReference>
<feature type="domain" description="DUF1731" evidence="3">
    <location>
        <begin position="270"/>
        <end position="316"/>
    </location>
</feature>
<dbReference type="SUPFAM" id="SSF51735">
    <property type="entry name" value="NAD(P)-binding Rossmann-fold domains"/>
    <property type="match status" value="1"/>
</dbReference>
<dbReference type="KEGG" id="agi:FSB73_01630"/>
<dbReference type="InterPro" id="IPR036291">
    <property type="entry name" value="NAD(P)-bd_dom_sf"/>
</dbReference>
<evidence type="ECO:0000313" key="4">
    <source>
        <dbReference type="EMBL" id="QEC70592.1"/>
    </source>
</evidence>
<dbReference type="Proteomes" id="UP000321291">
    <property type="component" value="Chromosome"/>
</dbReference>
<dbReference type="InterPro" id="IPR013549">
    <property type="entry name" value="DUF1731"/>
</dbReference>
<dbReference type="OrthoDB" id="9801773at2"/>
<dbReference type="EMBL" id="CP042434">
    <property type="protein sequence ID" value="QEC70592.1"/>
    <property type="molecule type" value="Genomic_DNA"/>
</dbReference>
<comment type="similarity">
    <text evidence="1">Belongs to the NAD(P)-dependent epimerase/dehydratase family. SDR39U1 subfamily.</text>
</comment>
<dbReference type="NCBIfam" id="TIGR01777">
    <property type="entry name" value="yfcH"/>
    <property type="match status" value="1"/>
</dbReference>
<evidence type="ECO:0000256" key="1">
    <source>
        <dbReference type="ARBA" id="ARBA00009353"/>
    </source>
</evidence>
<dbReference type="PANTHER" id="PTHR11092:SF0">
    <property type="entry name" value="EPIMERASE FAMILY PROTEIN SDR39U1"/>
    <property type="match status" value="1"/>
</dbReference>
<dbReference type="InterPro" id="IPR001509">
    <property type="entry name" value="Epimerase_deHydtase"/>
</dbReference>
<proteinExistence type="inferred from homology"/>
<dbReference type="Pfam" id="PF01370">
    <property type="entry name" value="Epimerase"/>
    <property type="match status" value="1"/>
</dbReference>
<protein>
    <submittedName>
        <fullName evidence="4">TIGR01777 family protein</fullName>
    </submittedName>
</protein>
<evidence type="ECO:0000259" key="2">
    <source>
        <dbReference type="Pfam" id="PF01370"/>
    </source>
</evidence>
<gene>
    <name evidence="4" type="ORF">FSB73_01630</name>
</gene>
<dbReference type="Pfam" id="PF08338">
    <property type="entry name" value="DUF1731"/>
    <property type="match status" value="1"/>
</dbReference>
<accession>A0A5B8VI26</accession>
<dbReference type="Gene3D" id="3.40.50.720">
    <property type="entry name" value="NAD(P)-binding Rossmann-like Domain"/>
    <property type="match status" value="1"/>
</dbReference>
<organism evidence="4 5">
    <name type="scientific">Arachidicoccus ginsenosidivorans</name>
    <dbReference type="NCBI Taxonomy" id="496057"/>
    <lineage>
        <taxon>Bacteria</taxon>
        <taxon>Pseudomonadati</taxon>
        <taxon>Bacteroidota</taxon>
        <taxon>Chitinophagia</taxon>
        <taxon>Chitinophagales</taxon>
        <taxon>Chitinophagaceae</taxon>
        <taxon>Arachidicoccus</taxon>
    </lineage>
</organism>
<feature type="domain" description="NAD-dependent epimerase/dehydratase" evidence="2">
    <location>
        <begin position="19"/>
        <end position="137"/>
    </location>
</feature>